<name>A0A086ZK28_9BIFI</name>
<organism evidence="4 5">
    <name type="scientific">Bifidobacterium bohemicum DSM 22767</name>
    <dbReference type="NCBI Taxonomy" id="1437606"/>
    <lineage>
        <taxon>Bacteria</taxon>
        <taxon>Bacillati</taxon>
        <taxon>Actinomycetota</taxon>
        <taxon>Actinomycetes</taxon>
        <taxon>Bifidobacteriales</taxon>
        <taxon>Bifidobacteriaceae</taxon>
        <taxon>Bifidobacterium</taxon>
    </lineage>
</organism>
<evidence type="ECO:0000256" key="2">
    <source>
        <dbReference type="ARBA" id="ARBA00022679"/>
    </source>
</evidence>
<dbReference type="Pfam" id="PF01596">
    <property type="entry name" value="Methyltransf_3"/>
    <property type="match status" value="1"/>
</dbReference>
<keyword evidence="2 4" id="KW-0808">Transferase</keyword>
<evidence type="ECO:0000256" key="1">
    <source>
        <dbReference type="ARBA" id="ARBA00022603"/>
    </source>
</evidence>
<dbReference type="SUPFAM" id="SSF53335">
    <property type="entry name" value="S-adenosyl-L-methionine-dependent methyltransferases"/>
    <property type="match status" value="1"/>
</dbReference>
<accession>A0A086ZK28</accession>
<evidence type="ECO:0000256" key="3">
    <source>
        <dbReference type="ARBA" id="ARBA00022691"/>
    </source>
</evidence>
<dbReference type="Proteomes" id="UP000029096">
    <property type="component" value="Unassembled WGS sequence"/>
</dbReference>
<evidence type="ECO:0000313" key="5">
    <source>
        <dbReference type="Proteomes" id="UP000029096"/>
    </source>
</evidence>
<dbReference type="GO" id="GO:0008171">
    <property type="term" value="F:O-methyltransferase activity"/>
    <property type="evidence" value="ECO:0007669"/>
    <property type="project" value="InterPro"/>
</dbReference>
<dbReference type="eggNOG" id="COG4122">
    <property type="taxonomic scope" value="Bacteria"/>
</dbReference>
<dbReference type="STRING" id="1437606.BBOH_0352"/>
<dbReference type="AlphaFoldDB" id="A0A086ZK28"/>
<dbReference type="RefSeq" id="WP_033520726.1">
    <property type="nucleotide sequence ID" value="NZ_JDUS01000001.1"/>
</dbReference>
<protein>
    <submittedName>
        <fullName evidence="4">O-methyltransferase</fullName>
    </submittedName>
</protein>
<dbReference type="EMBL" id="JGYP01000001">
    <property type="protein sequence ID" value="KFI46878.1"/>
    <property type="molecule type" value="Genomic_DNA"/>
</dbReference>
<dbReference type="PROSITE" id="PS51682">
    <property type="entry name" value="SAM_OMT_I"/>
    <property type="match status" value="1"/>
</dbReference>
<proteinExistence type="predicted"/>
<gene>
    <name evidence="4" type="ORF">BBOH_0352</name>
</gene>
<evidence type="ECO:0000313" key="4">
    <source>
        <dbReference type="EMBL" id="KFI46878.1"/>
    </source>
</evidence>
<keyword evidence="3" id="KW-0949">S-adenosyl-L-methionine</keyword>
<sequence length="214" mass="23016">MDKMSYTNAAKAWELAEQHARHMERPSLSEARNQAEQAGLQQGSQAQANLLRFIASAMNATSVITVGSGSIMETLELVEALGNDSLLTAVDSSSHGIGQIRRLFTSIADQGQVKTTLRAVNASPEAFLPRLNAESYDLIAVCGDATNYQPTFNQAARLLRGHGIVAFTDMCGTVSNDPDKASMMQELLKAVEEDDRFDSALTPTGTGLLLAVKR</sequence>
<comment type="caution">
    <text evidence="4">The sequence shown here is derived from an EMBL/GenBank/DDBJ whole genome shotgun (WGS) entry which is preliminary data.</text>
</comment>
<reference evidence="4 5" key="1">
    <citation type="submission" date="2014-03" db="EMBL/GenBank/DDBJ databases">
        <title>Genomics of Bifidobacteria.</title>
        <authorList>
            <person name="Ventura M."/>
            <person name="Milani C."/>
            <person name="Lugli G.A."/>
        </authorList>
    </citation>
    <scope>NUCLEOTIDE SEQUENCE [LARGE SCALE GENOMIC DNA]</scope>
    <source>
        <strain evidence="4 5">DSM 22767</strain>
    </source>
</reference>
<dbReference type="Gene3D" id="3.40.50.150">
    <property type="entry name" value="Vaccinia Virus protein VP39"/>
    <property type="match status" value="1"/>
</dbReference>
<keyword evidence="1 4" id="KW-0489">Methyltransferase</keyword>
<keyword evidence="5" id="KW-1185">Reference proteome</keyword>
<dbReference type="OrthoDB" id="4774874at2"/>
<dbReference type="InterPro" id="IPR002935">
    <property type="entry name" value="SAM_O-MeTrfase"/>
</dbReference>
<dbReference type="InterPro" id="IPR029063">
    <property type="entry name" value="SAM-dependent_MTases_sf"/>
</dbReference>
<dbReference type="GO" id="GO:0032259">
    <property type="term" value="P:methylation"/>
    <property type="evidence" value="ECO:0007669"/>
    <property type="project" value="UniProtKB-KW"/>
</dbReference>